<reference evidence="2 3" key="1">
    <citation type="submission" date="2019-02" db="EMBL/GenBank/DDBJ databases">
        <title>Deep-cultivation of Planctomycetes and their phenomic and genomic characterization uncovers novel biology.</title>
        <authorList>
            <person name="Wiegand S."/>
            <person name="Jogler M."/>
            <person name="Boedeker C."/>
            <person name="Pinto D."/>
            <person name="Vollmers J."/>
            <person name="Rivas-Marin E."/>
            <person name="Kohn T."/>
            <person name="Peeters S.H."/>
            <person name="Heuer A."/>
            <person name="Rast P."/>
            <person name="Oberbeckmann S."/>
            <person name="Bunk B."/>
            <person name="Jeske O."/>
            <person name="Meyerdierks A."/>
            <person name="Storesund J.E."/>
            <person name="Kallscheuer N."/>
            <person name="Luecker S."/>
            <person name="Lage O.M."/>
            <person name="Pohl T."/>
            <person name="Merkel B.J."/>
            <person name="Hornburger P."/>
            <person name="Mueller R.-W."/>
            <person name="Bruemmer F."/>
            <person name="Labrenz M."/>
            <person name="Spormann A.M."/>
            <person name="Op den Camp H."/>
            <person name="Overmann J."/>
            <person name="Amann R."/>
            <person name="Jetten M.S.M."/>
            <person name="Mascher T."/>
            <person name="Medema M.H."/>
            <person name="Devos D.P."/>
            <person name="Kaster A.-K."/>
            <person name="Ovreas L."/>
            <person name="Rohde M."/>
            <person name="Galperin M.Y."/>
            <person name="Jogler C."/>
        </authorList>
    </citation>
    <scope>NUCLEOTIDE SEQUENCE [LARGE SCALE GENOMIC DNA]</scope>
    <source>
        <strain evidence="2 3">Mal4</strain>
    </source>
</reference>
<protein>
    <submittedName>
        <fullName evidence="2">Uncharacterized protein</fullName>
    </submittedName>
</protein>
<dbReference type="Proteomes" id="UP000320496">
    <property type="component" value="Chromosome"/>
</dbReference>
<dbReference type="KEGG" id="mri:Mal4_07840"/>
<gene>
    <name evidence="2" type="ORF">Mal4_07840</name>
</gene>
<organism evidence="2 3">
    <name type="scientific">Maioricimonas rarisocia</name>
    <dbReference type="NCBI Taxonomy" id="2528026"/>
    <lineage>
        <taxon>Bacteria</taxon>
        <taxon>Pseudomonadati</taxon>
        <taxon>Planctomycetota</taxon>
        <taxon>Planctomycetia</taxon>
        <taxon>Planctomycetales</taxon>
        <taxon>Planctomycetaceae</taxon>
        <taxon>Maioricimonas</taxon>
    </lineage>
</organism>
<evidence type="ECO:0000256" key="1">
    <source>
        <dbReference type="SAM" id="MobiDB-lite"/>
    </source>
</evidence>
<sequence>MRCGTWSQARRSRTSRRIGVRRPKPRKSPNEGCHGAASRARLAAWKCRVLSPQATHQTHASQPCAVRLVRHGDVSHAVSIDMGRRITVGRDTPYMALRRAGCVSCRVIPVQACQELRLGPAWKCRVLSPEATHQTCVATVCCAIGASRRSEPKGVSRGGWSRVAQTLDVSGWRSHRRQLVNGPDVLTRGFARVARSRHGDSCGLALGVAGIPSELAARASPLGAPLRSDPSHPSFGSSVTHRLMQVSASNVVRWCVACGDGTLPCATTTTRHLSPRRGSHPRAHARGSPAGDILMTRGRCHLELRKLPRLFSMDARHGPSHLSLRVRA</sequence>
<feature type="compositionally biased region" description="Basic residues" evidence="1">
    <location>
        <begin position="10"/>
        <end position="27"/>
    </location>
</feature>
<feature type="region of interest" description="Disordered" evidence="1">
    <location>
        <begin position="1"/>
        <end position="34"/>
    </location>
</feature>
<evidence type="ECO:0000313" key="2">
    <source>
        <dbReference type="EMBL" id="QDU36498.1"/>
    </source>
</evidence>
<keyword evidence="3" id="KW-1185">Reference proteome</keyword>
<feature type="region of interest" description="Disordered" evidence="1">
    <location>
        <begin position="271"/>
        <end position="291"/>
    </location>
</feature>
<evidence type="ECO:0000313" key="3">
    <source>
        <dbReference type="Proteomes" id="UP000320496"/>
    </source>
</evidence>
<proteinExistence type="predicted"/>
<dbReference type="EMBL" id="CP036275">
    <property type="protein sequence ID" value="QDU36498.1"/>
    <property type="molecule type" value="Genomic_DNA"/>
</dbReference>
<dbReference type="AlphaFoldDB" id="A0A517Z214"/>
<name>A0A517Z214_9PLAN</name>
<accession>A0A517Z214</accession>
<feature type="compositionally biased region" description="Basic residues" evidence="1">
    <location>
        <begin position="273"/>
        <end position="285"/>
    </location>
</feature>